<feature type="domain" description="DZANK-type" evidence="1">
    <location>
        <begin position="342"/>
        <end position="388"/>
    </location>
</feature>
<protein>
    <submittedName>
        <fullName evidence="3">Virion core protein (Lumpy skin disease virus)</fullName>
    </submittedName>
</protein>
<comment type="caution">
    <text evidence="3">The sequence shown here is derived from an EMBL/GenBank/DDBJ whole genome shotgun (WGS) entry which is preliminary data.</text>
</comment>
<dbReference type="Pfam" id="PF12773">
    <property type="entry name" value="DZR"/>
    <property type="match status" value="1"/>
</dbReference>
<dbReference type="InterPro" id="IPR036013">
    <property type="entry name" value="Band_7/SPFH_dom_sf"/>
</dbReference>
<dbReference type="PANTHER" id="PTHR37826">
    <property type="entry name" value="FLOTILLIN BAND_7_5 DOMAIN PROTEIN"/>
    <property type="match status" value="1"/>
</dbReference>
<dbReference type="Proteomes" id="UP000289166">
    <property type="component" value="Unassembled WGS sequence"/>
</dbReference>
<evidence type="ECO:0000259" key="1">
    <source>
        <dbReference type="Pfam" id="PF12773"/>
    </source>
</evidence>
<dbReference type="PANTHER" id="PTHR37826:SF2">
    <property type="entry name" value="ZINC-RIBBON DOMAIN-CONTAINING PROTEIN"/>
    <property type="match status" value="1"/>
</dbReference>
<gene>
    <name evidence="3" type="ORF">EFD62_11605</name>
</gene>
<dbReference type="AlphaFoldDB" id="A0A4Q0I2S8"/>
<evidence type="ECO:0000313" key="3">
    <source>
        <dbReference type="EMBL" id="RXE58533.1"/>
    </source>
</evidence>
<dbReference type="InterPro" id="IPR025874">
    <property type="entry name" value="DZR"/>
</dbReference>
<keyword evidence="4" id="KW-1185">Reference proteome</keyword>
<evidence type="ECO:0000259" key="2">
    <source>
        <dbReference type="Pfam" id="PF13421"/>
    </source>
</evidence>
<proteinExistence type="predicted"/>
<dbReference type="RefSeq" id="WP_069194810.1">
    <property type="nucleotide sequence ID" value="NZ_RLII01000016.1"/>
</dbReference>
<feature type="domain" description="SPFH" evidence="2">
    <location>
        <begin position="26"/>
        <end position="233"/>
    </location>
</feature>
<sequence>MGLMNFIKGQFIEVIEWTDSSADTIVYRFPVANKEIKMGAQLTVRESQAAVFINEGQLADVFEPGRYELTTENMPLLTKLKSWKYGFNSPFKAEVYFINTRLFTEQTWGTQSPLPVLDPMFGPIEVGARGTYSFRVSDPAKFLRDVSGTRGTMATQDLTKTLRSYIMTYLKDSVAESKKSFFEMQSNMIEFGEMVRVSARGKFEALGLELAELTVESLILPEELRKAYQEGAQINLMGGMDTYAKKRTLDAMNTAAGNQGGGGFAGMGAGMGAGAAIGNMMGQMFTGGANQQSPQYYQPQQQAQPQPQQEGVVCSACNAKAALGTKFCPNCGKSLVEEKVKCIKCNHEIAKGIKFCPNCGEKQEQQDKACGGCGTKLSPGTKFCSQCGTKAE</sequence>
<dbReference type="EMBL" id="RLII01000016">
    <property type="protein sequence ID" value="RXE58533.1"/>
    <property type="molecule type" value="Genomic_DNA"/>
</dbReference>
<dbReference type="Gene3D" id="3.30.479.30">
    <property type="entry name" value="Band 7 domain"/>
    <property type="match status" value="1"/>
</dbReference>
<dbReference type="SUPFAM" id="SSF117892">
    <property type="entry name" value="Band 7/SPFH domain"/>
    <property type="match status" value="1"/>
</dbReference>
<evidence type="ECO:0000313" key="4">
    <source>
        <dbReference type="Proteomes" id="UP000289166"/>
    </source>
</evidence>
<dbReference type="OrthoDB" id="9788304at2"/>
<dbReference type="Pfam" id="PF13421">
    <property type="entry name" value="Band_7_1"/>
    <property type="match status" value="1"/>
</dbReference>
<dbReference type="CDD" id="cd03408">
    <property type="entry name" value="SPFH_like_u1"/>
    <property type="match status" value="1"/>
</dbReference>
<accession>A0A4Q0I2S8</accession>
<reference evidence="4" key="1">
    <citation type="submission" date="2018-11" db="EMBL/GenBank/DDBJ databases">
        <title>Genome sequencing of a novel mesophilic and cellulolytic organism within the genus Hungateiclostridium.</title>
        <authorList>
            <person name="Rettenmaier R."/>
            <person name="Liebl W."/>
            <person name="Zverlov V."/>
        </authorList>
    </citation>
    <scope>NUCLEOTIDE SEQUENCE [LARGE SCALE GENOMIC DNA]</scope>
    <source>
        <strain evidence="4">N2K1</strain>
    </source>
</reference>
<dbReference type="InterPro" id="IPR033880">
    <property type="entry name" value="SPFH_YdjI"/>
</dbReference>
<name>A0A4Q0I2S8_9FIRM</name>
<organism evidence="3 4">
    <name type="scientific">Acetivibrio mesophilus</name>
    <dbReference type="NCBI Taxonomy" id="2487273"/>
    <lineage>
        <taxon>Bacteria</taxon>
        <taxon>Bacillati</taxon>
        <taxon>Bacillota</taxon>
        <taxon>Clostridia</taxon>
        <taxon>Eubacteriales</taxon>
        <taxon>Oscillospiraceae</taxon>
        <taxon>Acetivibrio</taxon>
    </lineage>
</organism>